<dbReference type="AlphaFoldDB" id="A0A432XVM7"/>
<comment type="caution">
    <text evidence="2">The sequence shown here is derived from an EMBL/GenBank/DDBJ whole genome shotgun (WGS) entry which is preliminary data.</text>
</comment>
<feature type="compositionally biased region" description="Basic and acidic residues" evidence="1">
    <location>
        <begin position="12"/>
        <end position="40"/>
    </location>
</feature>
<evidence type="ECO:0000313" key="3">
    <source>
        <dbReference type="Proteomes" id="UP000287198"/>
    </source>
</evidence>
<dbReference type="EMBL" id="PIPW01000002">
    <property type="protein sequence ID" value="RUO52786.1"/>
    <property type="molecule type" value="Genomic_DNA"/>
</dbReference>
<reference evidence="3" key="1">
    <citation type="journal article" date="2018" name="Front. Microbiol.">
        <title>Genome-Based Analysis Reveals the Taxonomy and Diversity of the Family Idiomarinaceae.</title>
        <authorList>
            <person name="Liu Y."/>
            <person name="Lai Q."/>
            <person name="Shao Z."/>
        </authorList>
    </citation>
    <scope>NUCLEOTIDE SEQUENCE [LARGE SCALE GENOMIC DNA]</scope>
    <source>
        <strain evidence="3">BH195</strain>
    </source>
</reference>
<protein>
    <submittedName>
        <fullName evidence="2">Uncharacterized protein</fullName>
    </submittedName>
</protein>
<dbReference type="Proteomes" id="UP000287198">
    <property type="component" value="Unassembled WGS sequence"/>
</dbReference>
<feature type="compositionally biased region" description="Basic and acidic residues" evidence="1">
    <location>
        <begin position="49"/>
        <end position="65"/>
    </location>
</feature>
<feature type="region of interest" description="Disordered" evidence="1">
    <location>
        <begin position="1"/>
        <end position="65"/>
    </location>
</feature>
<sequence length="65" mass="7634">MTGPMNPKVKKHEQDLTEEEKRKLQSQQDKENQSREDHSRANSNHGNHSQKDKQIAPEQRGQDDR</sequence>
<accession>A0A432XVM7</accession>
<proteinExistence type="predicted"/>
<dbReference type="RefSeq" id="WP_126763248.1">
    <property type="nucleotide sequence ID" value="NZ_JBHLTZ010000012.1"/>
</dbReference>
<evidence type="ECO:0000313" key="2">
    <source>
        <dbReference type="EMBL" id="RUO52786.1"/>
    </source>
</evidence>
<evidence type="ECO:0000256" key="1">
    <source>
        <dbReference type="SAM" id="MobiDB-lite"/>
    </source>
</evidence>
<dbReference type="OrthoDB" id="6240467at2"/>
<keyword evidence="3" id="KW-1185">Reference proteome</keyword>
<name>A0A432XVM7_9GAMM</name>
<gene>
    <name evidence="2" type="ORF">CWI69_07010</name>
</gene>
<organism evidence="2 3">
    <name type="scientific">Pseudidiomarina halophila</name>
    <dbReference type="NCBI Taxonomy" id="1449799"/>
    <lineage>
        <taxon>Bacteria</taxon>
        <taxon>Pseudomonadati</taxon>
        <taxon>Pseudomonadota</taxon>
        <taxon>Gammaproteobacteria</taxon>
        <taxon>Alteromonadales</taxon>
        <taxon>Idiomarinaceae</taxon>
        <taxon>Pseudidiomarina</taxon>
    </lineage>
</organism>